<dbReference type="Gene3D" id="3.60.10.10">
    <property type="entry name" value="Endonuclease/exonuclease/phosphatase"/>
    <property type="match status" value="1"/>
</dbReference>
<dbReference type="WBParaSite" id="SSLN_0000486501-mRNA-1">
    <property type="protein sequence ID" value="SSLN_0000486501-mRNA-1"/>
    <property type="gene ID" value="SSLN_0000486501"/>
</dbReference>
<evidence type="ECO:0000313" key="3">
    <source>
        <dbReference type="WBParaSite" id="SSLN_0000486501-mRNA-1"/>
    </source>
</evidence>
<proteinExistence type="predicted"/>
<reference evidence="3" key="1">
    <citation type="submission" date="2016-06" db="UniProtKB">
        <authorList>
            <consortium name="WormBaseParasite"/>
        </authorList>
    </citation>
    <scope>IDENTIFICATION</scope>
</reference>
<reference evidence="1 2" key="2">
    <citation type="submission" date="2018-11" db="EMBL/GenBank/DDBJ databases">
        <authorList>
            <consortium name="Pathogen Informatics"/>
        </authorList>
    </citation>
    <scope>NUCLEOTIDE SEQUENCE [LARGE SCALE GENOMIC DNA]</scope>
    <source>
        <strain evidence="1 2">NST_G2</strain>
    </source>
</reference>
<evidence type="ECO:0000313" key="2">
    <source>
        <dbReference type="Proteomes" id="UP000275846"/>
    </source>
</evidence>
<protein>
    <submittedName>
        <fullName evidence="3">Endo/exonuclease/phosphatase domain-containing protein</fullName>
    </submittedName>
</protein>
<gene>
    <name evidence="1" type="ORF">SSLN_LOCUS4710</name>
</gene>
<dbReference type="SUPFAM" id="SSF56219">
    <property type="entry name" value="DNase I-like"/>
    <property type="match status" value="1"/>
</dbReference>
<name>A0A183SKG2_SCHSO</name>
<dbReference type="Proteomes" id="UP000275846">
    <property type="component" value="Unassembled WGS sequence"/>
</dbReference>
<evidence type="ECO:0000313" key="1">
    <source>
        <dbReference type="EMBL" id="VDL91095.1"/>
    </source>
</evidence>
<sequence>MWLLEAGLFPVATPLATVTTDRLNQVRVTGAVCASTPGTSASFPLPFPSSPILHATPHSHPCPSPSPLFPGHSPPFSLLFTPPLFPIFFSTPLFPSFPTVDKVLRRTRHAIMVSRQLQLTMARRMQFHAVEKLSTTPTTTPLQITPPYSPGYLPGCSRHKLSPACFHLPFRGDKFTAIISAYTSSDDAKNKFYEDLHALLAAVLKADKLIVLGEFNARVGTDRASWRGVLGPHGLAAFNDRGVLLLLRTHA</sequence>
<keyword evidence="2" id="KW-1185">Reference proteome</keyword>
<dbReference type="OrthoDB" id="10030815at2759"/>
<dbReference type="STRING" id="70667.A0A183SKG2"/>
<dbReference type="InterPro" id="IPR036691">
    <property type="entry name" value="Endo/exonu/phosph_ase_sf"/>
</dbReference>
<dbReference type="EMBL" id="UYSU01032968">
    <property type="protein sequence ID" value="VDL91095.1"/>
    <property type="molecule type" value="Genomic_DNA"/>
</dbReference>
<organism evidence="3">
    <name type="scientific">Schistocephalus solidus</name>
    <name type="common">Tapeworm</name>
    <dbReference type="NCBI Taxonomy" id="70667"/>
    <lineage>
        <taxon>Eukaryota</taxon>
        <taxon>Metazoa</taxon>
        <taxon>Spiralia</taxon>
        <taxon>Lophotrochozoa</taxon>
        <taxon>Platyhelminthes</taxon>
        <taxon>Cestoda</taxon>
        <taxon>Eucestoda</taxon>
        <taxon>Diphyllobothriidea</taxon>
        <taxon>Diphyllobothriidae</taxon>
        <taxon>Schistocephalus</taxon>
    </lineage>
</organism>
<dbReference type="AlphaFoldDB" id="A0A183SKG2"/>
<accession>A0A183SKG2</accession>